<keyword evidence="1" id="KW-0645">Protease</keyword>
<evidence type="ECO:0000259" key="8">
    <source>
        <dbReference type="Pfam" id="PF04151"/>
    </source>
</evidence>
<reference evidence="10 11" key="1">
    <citation type="submission" date="2018-09" db="EMBL/GenBank/DDBJ databases">
        <authorList>
            <person name="Wang F."/>
        </authorList>
    </citation>
    <scope>NUCLEOTIDE SEQUENCE [LARGE SCALE GENOMIC DNA]</scope>
    <source>
        <strain evidence="10 11">PLHSC7-2</strain>
    </source>
</reference>
<dbReference type="SUPFAM" id="SSF56300">
    <property type="entry name" value="Metallo-dependent phosphatases"/>
    <property type="match status" value="1"/>
</dbReference>
<comment type="caution">
    <text evidence="10">The sequence shown here is derived from an EMBL/GenBank/DDBJ whole genome shotgun (WGS) entry which is preliminary data.</text>
</comment>
<dbReference type="GO" id="GO:0006508">
    <property type="term" value="P:proteolysis"/>
    <property type="evidence" value="ECO:0007669"/>
    <property type="project" value="UniProtKB-KW"/>
</dbReference>
<evidence type="ECO:0000256" key="6">
    <source>
        <dbReference type="SAM" id="SignalP"/>
    </source>
</evidence>
<dbReference type="InterPro" id="IPR008963">
    <property type="entry name" value="Purple_acid_Pase-like_N"/>
</dbReference>
<dbReference type="SUPFAM" id="SSF49363">
    <property type="entry name" value="Purple acid phosphatase, N-terminal domain"/>
    <property type="match status" value="1"/>
</dbReference>
<evidence type="ECO:0000259" key="7">
    <source>
        <dbReference type="Pfam" id="PF00149"/>
    </source>
</evidence>
<dbReference type="EMBL" id="QZCH01000003">
    <property type="protein sequence ID" value="RJG49898.1"/>
    <property type="molecule type" value="Genomic_DNA"/>
</dbReference>
<dbReference type="Pfam" id="PF04151">
    <property type="entry name" value="PPC"/>
    <property type="match status" value="2"/>
</dbReference>
<feature type="domain" description="Peptidase C-terminal archaeal/bacterial" evidence="8">
    <location>
        <begin position="485"/>
        <end position="550"/>
    </location>
</feature>
<feature type="domain" description="Calcineurin-like phosphoesterase" evidence="7">
    <location>
        <begin position="142"/>
        <end position="320"/>
    </location>
</feature>
<dbReference type="PANTHER" id="PTHR45867">
    <property type="entry name" value="PURPLE ACID PHOSPHATASE"/>
    <property type="match status" value="1"/>
</dbReference>
<organism evidence="10 11">
    <name type="scientific">Motilimonas pumila</name>
    <dbReference type="NCBI Taxonomy" id="2303987"/>
    <lineage>
        <taxon>Bacteria</taxon>
        <taxon>Pseudomonadati</taxon>
        <taxon>Pseudomonadota</taxon>
        <taxon>Gammaproteobacteria</taxon>
        <taxon>Alteromonadales</taxon>
        <taxon>Alteromonadales genera incertae sedis</taxon>
        <taxon>Motilimonas</taxon>
    </lineage>
</organism>
<keyword evidence="3 10" id="KW-0378">Hydrolase</keyword>
<dbReference type="SUPFAM" id="SSF89260">
    <property type="entry name" value="Collagen-binding domain"/>
    <property type="match status" value="1"/>
</dbReference>
<reference evidence="10 11" key="2">
    <citation type="submission" date="2019-01" db="EMBL/GenBank/DDBJ databases">
        <title>Motilimonas pumilus sp. nov., isolated from the gut of sea cucumber (Apostichopus japonicus).</title>
        <authorList>
            <person name="Wang F.-Q."/>
            <person name="Ren L.-H."/>
            <person name="Lin Y.-W."/>
            <person name="Sun G.-H."/>
            <person name="Du Z.-J."/>
            <person name="Zhao J.-X."/>
            <person name="Liu X.-J."/>
            <person name="Liu L.-J."/>
        </authorList>
    </citation>
    <scope>NUCLEOTIDE SEQUENCE [LARGE SCALE GENOMIC DNA]</scope>
    <source>
        <strain evidence="10 11">PLHSC7-2</strain>
    </source>
</reference>
<dbReference type="Pfam" id="PF16656">
    <property type="entry name" value="Pur_ac_phosph_N"/>
    <property type="match status" value="1"/>
</dbReference>
<dbReference type="InterPro" id="IPR007280">
    <property type="entry name" value="Peptidase_C_arc/bac"/>
</dbReference>
<dbReference type="PANTHER" id="PTHR45867:SF3">
    <property type="entry name" value="ACID PHOSPHATASE TYPE 7"/>
    <property type="match status" value="1"/>
</dbReference>
<dbReference type="Gene3D" id="3.60.21.10">
    <property type="match status" value="1"/>
</dbReference>
<feature type="domain" description="Peptidase C-terminal archaeal/bacterial" evidence="8">
    <location>
        <begin position="593"/>
        <end position="653"/>
    </location>
</feature>
<dbReference type="GO" id="GO:0046872">
    <property type="term" value="F:metal ion binding"/>
    <property type="evidence" value="ECO:0007669"/>
    <property type="project" value="InterPro"/>
</dbReference>
<dbReference type="Gene3D" id="2.60.120.380">
    <property type="match status" value="2"/>
</dbReference>
<sequence>MKLVTKSILLALATCAASTAQAGSQYHRLIWDASPQSQATIGFSPNGGSNHYVRYGLNSNDTNWTLQELSATRTFAGSLTNHFVKLSGLPANSPVYYQVCDSTGCGQKFWFKTAPNSHTPFVAIAGGDTRTGWTNRRNGNKLVAKIRPLFVMHGGDFTNANSASEMRSYLADWQLTFSSDNIDGVSFKRIYPFIPTHGNHEDNNYNTLCQVFGADFNQDGQCNANDTYGAFNVSPLLRVYTLNSQFKNSGWSSYASAMNNWLASDLASQGSSATWRIAQYHKPMFPHYTGKSDNTILHTWWAQTFYNNKMNLVVESDTHINKITRPLKPSGNGFSATDAGGTVFVGEGSWGAPARSANDPKSWTIDLASIQQFKVLSVSSAKVEVRTAQFSNSAYALSNSERQANPLALPSNVAWWNAAEVGEVLTLVKASNGLSRIDNGSVTPTPPPTPGPTPPPTQPPSGNNQLTNGVPQTAISSNKGEKQEFTIVIPAGAKNLTINISGGSGDADLYVKHGSSPSSNSYDCRPYKNGNTENCSFATPSSGTYYISLKGYSNFAGVNLTASFSQGDSGGQTGGETITNLAANKGDWQYGEFTLPTGLSQLTVSISGGSGDADLYLRSASKPTSSSYHCRPYKNGNSETCTITNPAAGTWHWGTKAYASYSGLTLSYQYQ</sequence>
<evidence type="ECO:0000256" key="1">
    <source>
        <dbReference type="ARBA" id="ARBA00022670"/>
    </source>
</evidence>
<feature type="chain" id="PRO_5019471900" evidence="6">
    <location>
        <begin position="23"/>
        <end position="671"/>
    </location>
</feature>
<evidence type="ECO:0000259" key="9">
    <source>
        <dbReference type="Pfam" id="PF16656"/>
    </source>
</evidence>
<dbReference type="AlphaFoldDB" id="A0A418YHP2"/>
<feature type="region of interest" description="Disordered" evidence="5">
    <location>
        <begin position="435"/>
        <end position="481"/>
    </location>
</feature>
<keyword evidence="11" id="KW-1185">Reference proteome</keyword>
<proteinExistence type="predicted"/>
<accession>A0A418YHP2</accession>
<dbReference type="InterPro" id="IPR029052">
    <property type="entry name" value="Metallo-depent_PP-like"/>
</dbReference>
<evidence type="ECO:0000313" key="11">
    <source>
        <dbReference type="Proteomes" id="UP000283255"/>
    </source>
</evidence>
<evidence type="ECO:0000256" key="5">
    <source>
        <dbReference type="SAM" id="MobiDB-lite"/>
    </source>
</evidence>
<evidence type="ECO:0000313" key="10">
    <source>
        <dbReference type="EMBL" id="RJG49898.1"/>
    </source>
</evidence>
<evidence type="ECO:0000256" key="3">
    <source>
        <dbReference type="ARBA" id="ARBA00022801"/>
    </source>
</evidence>
<dbReference type="OrthoDB" id="9804511at2"/>
<gene>
    <name evidence="10" type="ORF">D1Z90_04435</name>
</gene>
<feature type="domain" description="Purple acid phosphatase N-terminal" evidence="9">
    <location>
        <begin position="28"/>
        <end position="113"/>
    </location>
</feature>
<dbReference type="InterPro" id="IPR015914">
    <property type="entry name" value="PAPs_N"/>
</dbReference>
<dbReference type="RefSeq" id="WP_119909544.1">
    <property type="nucleotide sequence ID" value="NZ_QZCH01000003.1"/>
</dbReference>
<feature type="signal peptide" evidence="6">
    <location>
        <begin position="1"/>
        <end position="22"/>
    </location>
</feature>
<evidence type="ECO:0000256" key="2">
    <source>
        <dbReference type="ARBA" id="ARBA00022729"/>
    </source>
</evidence>
<dbReference type="FunFam" id="2.60.120.380:FF:000013">
    <property type="entry name" value="Alkaline serine protease"/>
    <property type="match status" value="1"/>
</dbReference>
<dbReference type="GO" id="GO:0008233">
    <property type="term" value="F:peptidase activity"/>
    <property type="evidence" value="ECO:0007669"/>
    <property type="project" value="UniProtKB-KW"/>
</dbReference>
<feature type="compositionally biased region" description="Polar residues" evidence="5">
    <location>
        <begin position="461"/>
        <end position="478"/>
    </location>
</feature>
<feature type="compositionally biased region" description="Pro residues" evidence="5">
    <location>
        <begin position="444"/>
        <end position="459"/>
    </location>
</feature>
<evidence type="ECO:0000256" key="4">
    <source>
        <dbReference type="ARBA" id="ARBA00023145"/>
    </source>
</evidence>
<dbReference type="InterPro" id="IPR004843">
    <property type="entry name" value="Calcineurin-like_PHP"/>
</dbReference>
<dbReference type="GO" id="GO:0003993">
    <property type="term" value="F:acid phosphatase activity"/>
    <property type="evidence" value="ECO:0007669"/>
    <property type="project" value="InterPro"/>
</dbReference>
<dbReference type="Pfam" id="PF00149">
    <property type="entry name" value="Metallophos"/>
    <property type="match status" value="1"/>
</dbReference>
<name>A0A418YHP2_9GAMM</name>
<keyword evidence="4" id="KW-0865">Zymogen</keyword>
<dbReference type="Gene3D" id="2.60.40.380">
    <property type="entry name" value="Purple acid phosphatase-like, N-terminal"/>
    <property type="match status" value="1"/>
</dbReference>
<dbReference type="Proteomes" id="UP000283255">
    <property type="component" value="Unassembled WGS sequence"/>
</dbReference>
<keyword evidence="2 6" id="KW-0732">Signal</keyword>
<protein>
    <submittedName>
        <fullName evidence="10">Phosphohydrolase</fullName>
    </submittedName>
</protein>